<dbReference type="EMBL" id="OZ034813">
    <property type="protein sequence ID" value="CAL1355915.1"/>
    <property type="molecule type" value="Genomic_DNA"/>
</dbReference>
<reference evidence="2 3" key="1">
    <citation type="submission" date="2024-04" db="EMBL/GenBank/DDBJ databases">
        <authorList>
            <person name="Fracassetti M."/>
        </authorList>
    </citation>
    <scope>NUCLEOTIDE SEQUENCE [LARGE SCALE GENOMIC DNA]</scope>
</reference>
<evidence type="ECO:0000256" key="1">
    <source>
        <dbReference type="SAM" id="MobiDB-lite"/>
    </source>
</evidence>
<feature type="compositionally biased region" description="Low complexity" evidence="1">
    <location>
        <begin position="100"/>
        <end position="109"/>
    </location>
</feature>
<evidence type="ECO:0000313" key="3">
    <source>
        <dbReference type="Proteomes" id="UP001497516"/>
    </source>
</evidence>
<name>A0AAV2CHB3_9ROSI</name>
<sequence length="124" mass="13052">MGPRMTNLAWRSTGQGVEPEVDQRGPGGPRKTADQFGRVGSAPMGRTAVGWAEASWTETGRGELNRARSGQNGSTRSGSNQTSIESDCSANQKGGQQGISRLGGSVRGTSRSRRVPKPTRQLPG</sequence>
<protein>
    <submittedName>
        <fullName evidence="2">Uncharacterized protein</fullName>
    </submittedName>
</protein>
<accession>A0AAV2CHB3</accession>
<feature type="compositionally biased region" description="Polar residues" evidence="1">
    <location>
        <begin position="68"/>
        <end position="94"/>
    </location>
</feature>
<proteinExistence type="predicted"/>
<feature type="region of interest" description="Disordered" evidence="1">
    <location>
        <begin position="1"/>
        <end position="124"/>
    </location>
</feature>
<keyword evidence="3" id="KW-1185">Reference proteome</keyword>
<organism evidence="2 3">
    <name type="scientific">Linum trigynum</name>
    <dbReference type="NCBI Taxonomy" id="586398"/>
    <lineage>
        <taxon>Eukaryota</taxon>
        <taxon>Viridiplantae</taxon>
        <taxon>Streptophyta</taxon>
        <taxon>Embryophyta</taxon>
        <taxon>Tracheophyta</taxon>
        <taxon>Spermatophyta</taxon>
        <taxon>Magnoliopsida</taxon>
        <taxon>eudicotyledons</taxon>
        <taxon>Gunneridae</taxon>
        <taxon>Pentapetalae</taxon>
        <taxon>rosids</taxon>
        <taxon>fabids</taxon>
        <taxon>Malpighiales</taxon>
        <taxon>Linaceae</taxon>
        <taxon>Linum</taxon>
    </lineage>
</organism>
<dbReference type="AlphaFoldDB" id="A0AAV2CHB3"/>
<evidence type="ECO:0000313" key="2">
    <source>
        <dbReference type="EMBL" id="CAL1355915.1"/>
    </source>
</evidence>
<gene>
    <name evidence="2" type="ORF">LTRI10_LOCUS3646</name>
</gene>
<dbReference type="Proteomes" id="UP001497516">
    <property type="component" value="Chromosome 1"/>
</dbReference>